<feature type="compositionally biased region" description="Basic and acidic residues" evidence="2">
    <location>
        <begin position="207"/>
        <end position="219"/>
    </location>
</feature>
<dbReference type="Proteomes" id="UP000289340">
    <property type="component" value="Chromosome 16"/>
</dbReference>
<evidence type="ECO:0000256" key="2">
    <source>
        <dbReference type="SAM" id="MobiDB-lite"/>
    </source>
</evidence>
<dbReference type="PANTHER" id="PTHR35315:SF1">
    <property type="entry name" value="RAB6-INTERACTING GOLGIN"/>
    <property type="match status" value="1"/>
</dbReference>
<dbReference type="EMBL" id="QZWG01000016">
    <property type="protein sequence ID" value="RZB61849.1"/>
    <property type="molecule type" value="Genomic_DNA"/>
</dbReference>
<feature type="region of interest" description="Disordered" evidence="2">
    <location>
        <begin position="165"/>
        <end position="256"/>
    </location>
</feature>
<comment type="caution">
    <text evidence="3">The sequence shown here is derived from an EMBL/GenBank/DDBJ whole genome shotgun (WGS) entry which is preliminary data.</text>
</comment>
<feature type="compositionally biased region" description="Polar residues" evidence="2">
    <location>
        <begin position="166"/>
        <end position="184"/>
    </location>
</feature>
<evidence type="ECO:0000256" key="1">
    <source>
        <dbReference type="SAM" id="Coils"/>
    </source>
</evidence>
<evidence type="ECO:0008006" key="5">
    <source>
        <dbReference type="Google" id="ProtNLM"/>
    </source>
</evidence>
<sequence length="256" mass="28543">MGSNPSFVPEIGSDGLPRQSSVITYTEQIIEAEQLQLKKYIQENYTKIRDVERELANLGLEMKLTSGPKKAVKCEMTLLLSYMPCLLQALEHMRKKIEASTEKIRVAKIQEEQARKVWESASKTVQEEEAIKQKLCEDLSKLVEESNNSQLSRLEDLKRRLEAMNPNRSSTSLHSDGRSSSLDSAIQGGSAGNVPYQNNGLKVPVTNEHKPQPPSEEGRNKKKVNYQRGKGIGAVPKTRSSTPDWTGAGFDVDGRT</sequence>
<dbReference type="AlphaFoldDB" id="A0A445GKW4"/>
<name>A0A445GKW4_GLYSO</name>
<feature type="coiled-coil region" evidence="1">
    <location>
        <begin position="90"/>
        <end position="145"/>
    </location>
</feature>
<keyword evidence="1" id="KW-0175">Coiled coil</keyword>
<accession>A0A445GKW4</accession>
<gene>
    <name evidence="3" type="ORF">D0Y65_044229</name>
</gene>
<reference evidence="3 4" key="1">
    <citation type="submission" date="2018-09" db="EMBL/GenBank/DDBJ databases">
        <title>A high-quality reference genome of wild soybean provides a powerful tool to mine soybean genomes.</title>
        <authorList>
            <person name="Xie M."/>
            <person name="Chung C.Y.L."/>
            <person name="Li M.-W."/>
            <person name="Wong F.-L."/>
            <person name="Chan T.-F."/>
            <person name="Lam H.-M."/>
        </authorList>
    </citation>
    <scope>NUCLEOTIDE SEQUENCE [LARGE SCALE GENOMIC DNA]</scope>
    <source>
        <strain evidence="4">cv. W05</strain>
        <tissue evidence="3">Hypocotyl of etiolated seedlings</tissue>
    </source>
</reference>
<keyword evidence="4" id="KW-1185">Reference proteome</keyword>
<evidence type="ECO:0000313" key="3">
    <source>
        <dbReference type="EMBL" id="RZB61849.1"/>
    </source>
</evidence>
<proteinExistence type="predicted"/>
<dbReference type="PANTHER" id="PTHR35315">
    <property type="entry name" value="ACI13"/>
    <property type="match status" value="1"/>
</dbReference>
<evidence type="ECO:0000313" key="4">
    <source>
        <dbReference type="Proteomes" id="UP000289340"/>
    </source>
</evidence>
<protein>
    <recommendedName>
        <fullName evidence="5">RAB6-interacting golgin</fullName>
    </recommendedName>
</protein>
<organism evidence="3 4">
    <name type="scientific">Glycine soja</name>
    <name type="common">Wild soybean</name>
    <dbReference type="NCBI Taxonomy" id="3848"/>
    <lineage>
        <taxon>Eukaryota</taxon>
        <taxon>Viridiplantae</taxon>
        <taxon>Streptophyta</taxon>
        <taxon>Embryophyta</taxon>
        <taxon>Tracheophyta</taxon>
        <taxon>Spermatophyta</taxon>
        <taxon>Magnoliopsida</taxon>
        <taxon>eudicotyledons</taxon>
        <taxon>Gunneridae</taxon>
        <taxon>Pentapetalae</taxon>
        <taxon>rosids</taxon>
        <taxon>fabids</taxon>
        <taxon>Fabales</taxon>
        <taxon>Fabaceae</taxon>
        <taxon>Papilionoideae</taxon>
        <taxon>50 kb inversion clade</taxon>
        <taxon>NPAAA clade</taxon>
        <taxon>indigoferoid/millettioid clade</taxon>
        <taxon>Phaseoleae</taxon>
        <taxon>Glycine</taxon>
        <taxon>Glycine subgen. Soja</taxon>
    </lineage>
</organism>